<name>A0AAV1EF45_OLDCO</name>
<sequence length="320" mass="36730">MAGRKQAMLADVILTKPPTDPDSVILVFAIGDPHSIMFCYVGEDQKAWTYRICHEELKRLVIRDDHDEDEFDYFVTPVFCNDRIYVHTSSRGRMAEIEIVKPRRVEVFKLDFSTLVWHVVERCPNLSFYLSRALLQDQALACPIASPDSDKAGNRVYFTFDDSTSPCEPPPTWILISDARALAEAEQDYRDALSNNETGGTEQETRLSFIKERRKFFLNNKGNEGQVTAPASRLEVVYYIEPGKMSNWVVRGVTQVNDDETINRAEQSNVYPICVDGCFYLQDKKGSLGVFSWWEEHGHYTLTRYDSEFPIESSSLEQTF</sequence>
<evidence type="ECO:0000313" key="2">
    <source>
        <dbReference type="Proteomes" id="UP001161247"/>
    </source>
</evidence>
<dbReference type="AlphaFoldDB" id="A0AAV1EF45"/>
<reference evidence="1" key="1">
    <citation type="submission" date="2023-03" db="EMBL/GenBank/DDBJ databases">
        <authorList>
            <person name="Julca I."/>
        </authorList>
    </citation>
    <scope>NUCLEOTIDE SEQUENCE</scope>
</reference>
<dbReference type="Proteomes" id="UP001161247">
    <property type="component" value="Chromosome 9"/>
</dbReference>
<evidence type="ECO:0000313" key="1">
    <source>
        <dbReference type="EMBL" id="CAI9118274.1"/>
    </source>
</evidence>
<dbReference type="EMBL" id="OX459126">
    <property type="protein sequence ID" value="CAI9118274.1"/>
    <property type="molecule type" value="Genomic_DNA"/>
</dbReference>
<gene>
    <name evidence="1" type="ORF">OLC1_LOCUS24181</name>
</gene>
<accession>A0AAV1EF45</accession>
<protein>
    <submittedName>
        <fullName evidence="1">OLC1v1019817C1</fullName>
    </submittedName>
</protein>
<proteinExistence type="predicted"/>
<keyword evidence="2" id="KW-1185">Reference proteome</keyword>
<organism evidence="1 2">
    <name type="scientific">Oldenlandia corymbosa var. corymbosa</name>
    <dbReference type="NCBI Taxonomy" id="529605"/>
    <lineage>
        <taxon>Eukaryota</taxon>
        <taxon>Viridiplantae</taxon>
        <taxon>Streptophyta</taxon>
        <taxon>Embryophyta</taxon>
        <taxon>Tracheophyta</taxon>
        <taxon>Spermatophyta</taxon>
        <taxon>Magnoliopsida</taxon>
        <taxon>eudicotyledons</taxon>
        <taxon>Gunneridae</taxon>
        <taxon>Pentapetalae</taxon>
        <taxon>asterids</taxon>
        <taxon>lamiids</taxon>
        <taxon>Gentianales</taxon>
        <taxon>Rubiaceae</taxon>
        <taxon>Rubioideae</taxon>
        <taxon>Spermacoceae</taxon>
        <taxon>Hedyotis-Oldenlandia complex</taxon>
        <taxon>Oldenlandia</taxon>
    </lineage>
</organism>